<evidence type="ECO:0000313" key="1">
    <source>
        <dbReference type="EMBL" id="RAH63900.1"/>
    </source>
</evidence>
<gene>
    <name evidence="1" type="ORF">BO66DRAFT_257535</name>
</gene>
<keyword evidence="2" id="KW-1185">Reference proteome</keyword>
<dbReference type="EMBL" id="KZ825027">
    <property type="protein sequence ID" value="RAH63900.1"/>
    <property type="molecule type" value="Genomic_DNA"/>
</dbReference>
<protein>
    <submittedName>
        <fullName evidence="1">Uncharacterized protein</fullName>
    </submittedName>
</protein>
<dbReference type="Proteomes" id="UP000249661">
    <property type="component" value="Unassembled WGS sequence"/>
</dbReference>
<reference evidence="1" key="1">
    <citation type="submission" date="2018-02" db="EMBL/GenBank/DDBJ databases">
        <title>The genomes of Aspergillus section Nigri reveals drivers in fungal speciation.</title>
        <authorList>
            <consortium name="DOE Joint Genome Institute"/>
            <person name="Vesth T.C."/>
            <person name="Nybo J."/>
            <person name="Theobald S."/>
            <person name="Brandl J."/>
            <person name="Frisvad J.C."/>
            <person name="Nielsen K.F."/>
            <person name="Lyhne E.K."/>
            <person name="Kogle M.E."/>
            <person name="Kuo A."/>
            <person name="Riley R."/>
            <person name="Clum A."/>
            <person name="Nolan M."/>
            <person name="Lipzen A."/>
            <person name="Salamov A."/>
            <person name="Henrissat B."/>
            <person name="Wiebenga A."/>
            <person name="De vries R.P."/>
            <person name="Grigoriev I.V."/>
            <person name="Mortensen U.H."/>
            <person name="Andersen M.R."/>
            <person name="Baker S.E."/>
        </authorList>
    </citation>
    <scope>NUCLEOTIDE SEQUENCE</scope>
    <source>
        <strain evidence="1">CBS 121060</strain>
    </source>
</reference>
<sequence length="155" mass="17826">MLCFGIWYQCHQLHGNHDQIHGGGRWEWTIQMIHNGVIRESGDDKREGERERESEAEDILPRFTALLMKWGVVHRLWRSLRLLIVSQSSQFYLAGNNNKSLSRSPGWLSPSTAHFRTTLFPWPYPGPSTASNSQFFPLLPSFFLLSLSLSSINPD</sequence>
<proteinExistence type="predicted"/>
<name>A0ACD1GRT7_9EURO</name>
<organism evidence="1 2">
    <name type="scientific">Aspergillus aculeatinus CBS 121060</name>
    <dbReference type="NCBI Taxonomy" id="1448322"/>
    <lineage>
        <taxon>Eukaryota</taxon>
        <taxon>Fungi</taxon>
        <taxon>Dikarya</taxon>
        <taxon>Ascomycota</taxon>
        <taxon>Pezizomycotina</taxon>
        <taxon>Eurotiomycetes</taxon>
        <taxon>Eurotiomycetidae</taxon>
        <taxon>Eurotiales</taxon>
        <taxon>Aspergillaceae</taxon>
        <taxon>Aspergillus</taxon>
        <taxon>Aspergillus subgen. Circumdati</taxon>
    </lineage>
</organism>
<evidence type="ECO:0000313" key="2">
    <source>
        <dbReference type="Proteomes" id="UP000249661"/>
    </source>
</evidence>
<accession>A0ACD1GRT7</accession>